<organism evidence="2 3">
    <name type="scientific">Haloquadratum walsbyi J07HQW1</name>
    <dbReference type="NCBI Taxonomy" id="1238424"/>
    <lineage>
        <taxon>Archaea</taxon>
        <taxon>Methanobacteriati</taxon>
        <taxon>Methanobacteriota</taxon>
        <taxon>Stenosarchaea group</taxon>
        <taxon>Halobacteria</taxon>
        <taxon>Halobacteriales</taxon>
        <taxon>Haloferacaceae</taxon>
        <taxon>Haloquadratum</taxon>
    </lineage>
</organism>
<gene>
    <name evidence="2" type="ORF">J07HQW1_01852</name>
</gene>
<reference evidence="2 3" key="1">
    <citation type="journal article" date="2013" name="PLoS ONE">
        <title>Assembly-driven community genomics of a hypersaline microbial ecosystem.</title>
        <authorList>
            <person name="Podell S."/>
            <person name="Ugalde J.A."/>
            <person name="Narasingarao P."/>
            <person name="Banfield J.F."/>
            <person name="Heidelberg K.B."/>
            <person name="Allen E.E."/>
        </authorList>
    </citation>
    <scope>NUCLEOTIDE SEQUENCE [LARGE SCALE GENOMIC DNA]</scope>
    <source>
        <strain evidence="3">J07HQW1</strain>
    </source>
</reference>
<proteinExistence type="predicted"/>
<protein>
    <submittedName>
        <fullName evidence="2">Uncharacterized protein</fullName>
    </submittedName>
</protein>
<name>U1N5V9_9EURY</name>
<dbReference type="Proteomes" id="UP000030649">
    <property type="component" value="Unassembled WGS sequence"/>
</dbReference>
<evidence type="ECO:0000256" key="1">
    <source>
        <dbReference type="SAM" id="MobiDB-lite"/>
    </source>
</evidence>
<dbReference type="EMBL" id="KE356560">
    <property type="protein sequence ID" value="ERG91818.1"/>
    <property type="molecule type" value="Genomic_DNA"/>
</dbReference>
<evidence type="ECO:0000313" key="3">
    <source>
        <dbReference type="Proteomes" id="UP000030649"/>
    </source>
</evidence>
<sequence length="360" mass="38462">LRVGDSIQATVTHTGAGKARIDTSPWSNIESAIIKVGSNTSIAPGTKIYDTVTDISEEAAILTQKRGAYKRQHLPGDSLRMQTVEQVSSSVCQAALDQFRNLNTVYTVGVSVGADVTATLAKIRDGTAFALPVTIHDQGLVAGRSIQLSTTGGSTRATIADESTLSVLDQHGGTKFQVELTEPAWTTGPATAEITVADTDPPKATVVEYPTELPRSGDRLTTNVTKGEDHTKIRLNRADAEFTVALSHNTPANGKATIDLLDRADGFYKGKIVEYVAPPIQVGQTHEGRVYAPRNKAKIEFSGRHVTVIISDDIPTTGEGSVKITEISDNIYGQLVGDIDPTTDDKERKSGVDMTDVSKF</sequence>
<dbReference type="HOGENOM" id="CLU_770525_0_0_2"/>
<accession>U1N5V9</accession>
<feature type="region of interest" description="Disordered" evidence="1">
    <location>
        <begin position="339"/>
        <end position="360"/>
    </location>
</feature>
<feature type="compositionally biased region" description="Basic and acidic residues" evidence="1">
    <location>
        <begin position="343"/>
        <end position="360"/>
    </location>
</feature>
<dbReference type="AlphaFoldDB" id="U1N5V9"/>
<evidence type="ECO:0000313" key="2">
    <source>
        <dbReference type="EMBL" id="ERG91818.1"/>
    </source>
</evidence>
<feature type="non-terminal residue" evidence="2">
    <location>
        <position position="1"/>
    </location>
</feature>
<dbReference type="STRING" id="1238424.J07HQW1_01852"/>